<accession>A0A7K5Q3J3</accession>
<dbReference type="Proteomes" id="UP000532437">
    <property type="component" value="Unassembled WGS sequence"/>
</dbReference>
<dbReference type="PANTHER" id="PTHR16124">
    <property type="entry name" value="MIS18-BINDING PROTEIN 1"/>
    <property type="match status" value="1"/>
</dbReference>
<reference evidence="2 3" key="1">
    <citation type="submission" date="2019-09" db="EMBL/GenBank/DDBJ databases">
        <title>Bird 10,000 Genomes (B10K) Project - Family phase.</title>
        <authorList>
            <person name="Zhang G."/>
        </authorList>
    </citation>
    <scope>NUCLEOTIDE SEQUENCE [LARGE SCALE GENOMIC DNA]</scope>
    <source>
        <strain evidence="2">B10K-DU-002-60</strain>
        <tissue evidence="2">Muscle</tissue>
    </source>
</reference>
<organism evidence="2 3">
    <name type="scientific">Erythrocercus mccallii</name>
    <dbReference type="NCBI Taxonomy" id="107208"/>
    <lineage>
        <taxon>Eukaryota</taxon>
        <taxon>Metazoa</taxon>
        <taxon>Chordata</taxon>
        <taxon>Craniata</taxon>
        <taxon>Vertebrata</taxon>
        <taxon>Euteleostomi</taxon>
        <taxon>Archelosauria</taxon>
        <taxon>Archosauria</taxon>
        <taxon>Dinosauria</taxon>
        <taxon>Saurischia</taxon>
        <taxon>Theropoda</taxon>
        <taxon>Coelurosauria</taxon>
        <taxon>Aves</taxon>
        <taxon>Neognathae</taxon>
        <taxon>Neoaves</taxon>
        <taxon>Telluraves</taxon>
        <taxon>Australaves</taxon>
        <taxon>Passeriformes</taxon>
        <taxon>Corvoidea</taxon>
        <taxon>Dicruridae</taxon>
        <taxon>Erythrocercus</taxon>
    </lineage>
</organism>
<comment type="caution">
    <text evidence="2">The sequence shown here is derived from an EMBL/GenBank/DDBJ whole genome shotgun (WGS) entry which is preliminary data.</text>
</comment>
<keyword evidence="3" id="KW-1185">Reference proteome</keyword>
<name>A0A7K5Q3J3_9CORV</name>
<dbReference type="InterPro" id="IPR039110">
    <property type="entry name" value="KNL2-like"/>
</dbReference>
<dbReference type="Pfam" id="PF09133">
    <property type="entry name" value="SANTA"/>
    <property type="match status" value="1"/>
</dbReference>
<evidence type="ECO:0000313" key="2">
    <source>
        <dbReference type="EMBL" id="NWT61966.1"/>
    </source>
</evidence>
<feature type="non-terminal residue" evidence="2">
    <location>
        <position position="1"/>
    </location>
</feature>
<evidence type="ECO:0000259" key="1">
    <source>
        <dbReference type="Pfam" id="PF09133"/>
    </source>
</evidence>
<dbReference type="EMBL" id="VZRG01004513">
    <property type="protein sequence ID" value="NWT61966.1"/>
    <property type="molecule type" value="Genomic_DNA"/>
</dbReference>
<sequence length="74" mass="8331">EQTNICLSSWRIRVLTGNTAICLEGKRKDMRQVLWHSSAVTERLTHSQVRTSSGTVYLLQGKIDSAAMRKEGEP</sequence>
<gene>
    <name evidence="2" type="primary">Mis18bp1_0</name>
    <name evidence="2" type="ORF">ERYMCC_R10105</name>
</gene>
<dbReference type="PANTHER" id="PTHR16124:SF3">
    <property type="entry name" value="MIS18-BINDING PROTEIN 1"/>
    <property type="match status" value="1"/>
</dbReference>
<protein>
    <submittedName>
        <fullName evidence="2">M18BP protein</fullName>
    </submittedName>
</protein>
<proteinExistence type="predicted"/>
<dbReference type="InterPro" id="IPR015216">
    <property type="entry name" value="SANTA"/>
</dbReference>
<dbReference type="GO" id="GO:0000775">
    <property type="term" value="C:chromosome, centromeric region"/>
    <property type="evidence" value="ECO:0007669"/>
    <property type="project" value="TreeGrafter"/>
</dbReference>
<feature type="domain" description="SANTA" evidence="1">
    <location>
        <begin position="5"/>
        <end position="72"/>
    </location>
</feature>
<dbReference type="AlphaFoldDB" id="A0A7K5Q3J3"/>
<feature type="non-terminal residue" evidence="2">
    <location>
        <position position="74"/>
    </location>
</feature>
<evidence type="ECO:0000313" key="3">
    <source>
        <dbReference type="Proteomes" id="UP000532437"/>
    </source>
</evidence>